<dbReference type="InterPro" id="IPR027417">
    <property type="entry name" value="P-loop_NTPase"/>
</dbReference>
<dbReference type="InterPro" id="IPR019734">
    <property type="entry name" value="TPR_rpt"/>
</dbReference>
<evidence type="ECO:0000313" key="4">
    <source>
        <dbReference type="Proteomes" id="UP000054266"/>
    </source>
</evidence>
<dbReference type="AlphaFoldDB" id="A0A0D2FBD6"/>
<dbReference type="InterPro" id="IPR011990">
    <property type="entry name" value="TPR-like_helical_dom_sf"/>
</dbReference>
<protein>
    <submittedName>
        <fullName evidence="3">Uncharacterized protein</fullName>
    </submittedName>
</protein>
<evidence type="ECO:0000313" key="3">
    <source>
        <dbReference type="EMBL" id="KIW65333.1"/>
    </source>
</evidence>
<evidence type="ECO:0000259" key="2">
    <source>
        <dbReference type="Pfam" id="PF01048"/>
    </source>
</evidence>
<dbReference type="HOGENOM" id="CLU_000288_125_3_1"/>
<dbReference type="GO" id="GO:0043531">
    <property type="term" value="F:ADP binding"/>
    <property type="evidence" value="ECO:0007669"/>
    <property type="project" value="InterPro"/>
</dbReference>
<name>A0A0D2FBD6_9EURO</name>
<dbReference type="InterPro" id="IPR053137">
    <property type="entry name" value="NLR-like"/>
</dbReference>
<sequence length="1114" mass="126384">MHGKTPYDRRDFKIALICALPLEAECVQEVFDKFWEDEGKTYGKAPGDPNVYTAGVIGEHNVVLAYMPGMGTISAAAAAGSLRVSFPNITLALVVGICGGIPYDSDQEETVLGDVIVSQALIQYDIGRQYPGGFKRKTDIRDTLGRPSPEIRALQAKLRTHRYKQRMQNNITTFLAEIQRELPKTKYPGQENDVLYHSLYIHQHHPPATCNECGKDEEICTLASETACEDLRCESHMLVTRTRLMSTSITQPTVHFGIMGSGNTVMKSGQHRDQVAQADGIIGFEMEGAGVWDYFPSIVIKGVCDYADSHKRKGWQLYAAATAAACAKAFLLEWSVQEAPTSSAPQPQWSVPLERNRDFVERGDMMDWLLERISPDIDKDSCQQTAIEGLGGVGKTQMALEAAFQFRDRYPECSVFWVTAVDIASFENAYRNIGKKLALEGIEDNQADVKSLVQNAMSQESCGSWLLIVDNADDMELFFGTMALCNYLPSSPQGSILFTSRNHEVVAELDIPQRNIVTITEMTGSEAIQMLRTNLNESQIRDSDSTTALLELLTHLPLAIKQASAYMAKTGMSTAKYLQHCRSSDERLIMLLSRETEYQGRYKGMNSAVATTWLISFNQILRDKPLAADILRHICFLVDKDIPLSLFSQGHDELELDEAIGTLKAYAFITEREDELSFDVHRLVQLAMRHWLQEEGQQKQWIAKTVQQLADIFPFPKHENRHLWLRYLPHALTAAGFQDVDDIKEEADIDLIFKIAESYARLGKHGEAVPRYQLVLDLRTKVLGERHFLTLVSMNNLAAALEHQEEYKEAERIYQRVIDLQKEVLEEHLLFLDCPDRFRLAEALQNPGRHVLEEQVQRWVLDLKERTLRLWRSLILKTMNNLAVIFQKQGKPEEAERMHQQILDETEKTLGREHHDTLISMNNLGTVLWRQGKLHEAEQILRQTLNLMRKVLGEESVPTLTVMNNLAEILQSQEKYNEAEQIRRQVLSLMKEVLGEVHHDTLTAMDHLGGALWLGGKHQEAEQMLRQTLNLMKEVHGQESYSTLTVMNNLAEILQSQEKYNEAEQIRRPALSLMKKVLGEEHCDTLVGMNNLIIVLQRQGKDEEAQRIKDSLPC</sequence>
<dbReference type="STRING" id="5601.A0A0D2FBD6"/>
<dbReference type="PANTHER" id="PTHR46082">
    <property type="entry name" value="ATP/GTP-BINDING PROTEIN-RELATED"/>
    <property type="match status" value="1"/>
</dbReference>
<dbReference type="SUPFAM" id="SSF48452">
    <property type="entry name" value="TPR-like"/>
    <property type="match status" value="3"/>
</dbReference>
<dbReference type="SUPFAM" id="SSF53167">
    <property type="entry name" value="Purine and uridine phosphorylases"/>
    <property type="match status" value="1"/>
</dbReference>
<gene>
    <name evidence="3" type="ORF">PV04_07602</name>
</gene>
<keyword evidence="4" id="KW-1185">Reference proteome</keyword>
<feature type="domain" description="Nucleoside phosphorylase" evidence="2">
    <location>
        <begin position="13"/>
        <end position="135"/>
    </location>
</feature>
<dbReference type="SUPFAM" id="SSF52540">
    <property type="entry name" value="P-loop containing nucleoside triphosphate hydrolases"/>
    <property type="match status" value="1"/>
</dbReference>
<reference evidence="3 4" key="1">
    <citation type="submission" date="2015-01" db="EMBL/GenBank/DDBJ databases">
        <title>The Genome Sequence of Capronia semiimmersa CBS27337.</title>
        <authorList>
            <consortium name="The Broad Institute Genomics Platform"/>
            <person name="Cuomo C."/>
            <person name="de Hoog S."/>
            <person name="Gorbushina A."/>
            <person name="Stielow B."/>
            <person name="Teixiera M."/>
            <person name="Abouelleil A."/>
            <person name="Chapman S.B."/>
            <person name="Priest M."/>
            <person name="Young S.K."/>
            <person name="Wortman J."/>
            <person name="Nusbaum C."/>
            <person name="Birren B."/>
        </authorList>
    </citation>
    <scope>NUCLEOTIDE SEQUENCE [LARGE SCALE GENOMIC DNA]</scope>
    <source>
        <strain evidence="3 4">CBS 27337</strain>
    </source>
</reference>
<dbReference type="Pfam" id="PF13424">
    <property type="entry name" value="TPR_12"/>
    <property type="match status" value="4"/>
</dbReference>
<feature type="domain" description="NB-ARC" evidence="1">
    <location>
        <begin position="371"/>
        <end position="532"/>
    </location>
</feature>
<dbReference type="GO" id="GO:0009116">
    <property type="term" value="P:nucleoside metabolic process"/>
    <property type="evidence" value="ECO:0007669"/>
    <property type="project" value="InterPro"/>
</dbReference>
<dbReference type="Gene3D" id="3.40.50.1580">
    <property type="entry name" value="Nucleoside phosphorylase domain"/>
    <property type="match status" value="1"/>
</dbReference>
<dbReference type="InterPro" id="IPR000845">
    <property type="entry name" value="Nucleoside_phosphorylase_d"/>
</dbReference>
<dbReference type="Gene3D" id="1.25.40.10">
    <property type="entry name" value="Tetratricopeptide repeat domain"/>
    <property type="match status" value="3"/>
</dbReference>
<dbReference type="Proteomes" id="UP000054266">
    <property type="component" value="Unassembled WGS sequence"/>
</dbReference>
<accession>A0A0D2FBD6</accession>
<dbReference type="Gene3D" id="3.40.50.300">
    <property type="entry name" value="P-loop containing nucleotide triphosphate hydrolases"/>
    <property type="match status" value="1"/>
</dbReference>
<dbReference type="EMBL" id="KN846960">
    <property type="protein sequence ID" value="KIW65333.1"/>
    <property type="molecule type" value="Genomic_DNA"/>
</dbReference>
<dbReference type="Pfam" id="PF00931">
    <property type="entry name" value="NB-ARC"/>
    <property type="match status" value="1"/>
</dbReference>
<dbReference type="GO" id="GO:0003824">
    <property type="term" value="F:catalytic activity"/>
    <property type="evidence" value="ECO:0007669"/>
    <property type="project" value="InterPro"/>
</dbReference>
<dbReference type="InterPro" id="IPR035994">
    <property type="entry name" value="Nucleoside_phosphorylase_sf"/>
</dbReference>
<evidence type="ECO:0000259" key="1">
    <source>
        <dbReference type="Pfam" id="PF00931"/>
    </source>
</evidence>
<proteinExistence type="predicted"/>
<dbReference type="Pfam" id="PF01048">
    <property type="entry name" value="PNP_UDP_1"/>
    <property type="match status" value="1"/>
</dbReference>
<dbReference type="PANTHER" id="PTHR46082:SF6">
    <property type="entry name" value="AAA+ ATPASE DOMAIN-CONTAINING PROTEIN-RELATED"/>
    <property type="match status" value="1"/>
</dbReference>
<organism evidence="3 4">
    <name type="scientific">Phialophora macrospora</name>
    <dbReference type="NCBI Taxonomy" id="1851006"/>
    <lineage>
        <taxon>Eukaryota</taxon>
        <taxon>Fungi</taxon>
        <taxon>Dikarya</taxon>
        <taxon>Ascomycota</taxon>
        <taxon>Pezizomycotina</taxon>
        <taxon>Eurotiomycetes</taxon>
        <taxon>Chaetothyriomycetidae</taxon>
        <taxon>Chaetothyriales</taxon>
        <taxon>Herpotrichiellaceae</taxon>
        <taxon>Phialophora</taxon>
    </lineage>
</organism>
<dbReference type="SMART" id="SM00028">
    <property type="entry name" value="TPR"/>
    <property type="match status" value="7"/>
</dbReference>
<dbReference type="InterPro" id="IPR002182">
    <property type="entry name" value="NB-ARC"/>
</dbReference>